<dbReference type="PROSITE" id="PS00606">
    <property type="entry name" value="KS3_1"/>
    <property type="match status" value="1"/>
</dbReference>
<dbReference type="InterPro" id="IPR036736">
    <property type="entry name" value="ACP-like_sf"/>
</dbReference>
<dbReference type="SMART" id="SM00827">
    <property type="entry name" value="PKS_AT"/>
    <property type="match status" value="1"/>
</dbReference>
<evidence type="ECO:0000256" key="2">
    <source>
        <dbReference type="ARBA" id="ARBA00022553"/>
    </source>
</evidence>
<dbReference type="InterPro" id="IPR018201">
    <property type="entry name" value="Ketoacyl_synth_AS"/>
</dbReference>
<evidence type="ECO:0000259" key="10">
    <source>
        <dbReference type="PROSITE" id="PS52019"/>
    </source>
</evidence>
<evidence type="ECO:0000256" key="5">
    <source>
        <dbReference type="ARBA" id="ARBA00023268"/>
    </source>
</evidence>
<feature type="domain" description="PKS/mFAS DH" evidence="10">
    <location>
        <begin position="1001"/>
        <end position="1303"/>
    </location>
</feature>
<feature type="region of interest" description="Disordered" evidence="7">
    <location>
        <begin position="477"/>
        <end position="500"/>
    </location>
</feature>
<dbReference type="GO" id="GO:0016491">
    <property type="term" value="F:oxidoreductase activity"/>
    <property type="evidence" value="ECO:0007669"/>
    <property type="project" value="UniProtKB-KW"/>
</dbReference>
<dbReference type="Pfam" id="PF08659">
    <property type="entry name" value="KR"/>
    <property type="match status" value="1"/>
</dbReference>
<dbReference type="SUPFAM" id="SSF52151">
    <property type="entry name" value="FabD/lysophospholipase-like"/>
    <property type="match status" value="1"/>
</dbReference>
<dbReference type="InterPro" id="IPR016039">
    <property type="entry name" value="Thiolase-like"/>
</dbReference>
<keyword evidence="5" id="KW-0511">Multifunctional enzyme</keyword>
<reference evidence="11 12" key="1">
    <citation type="submission" date="2019-06" db="EMBL/GenBank/DDBJ databases">
        <authorList>
            <person name="Palmer J.M."/>
        </authorList>
    </citation>
    <scope>NUCLEOTIDE SEQUENCE [LARGE SCALE GENOMIC DNA]</scope>
    <source>
        <strain evidence="11 12">TWF102</strain>
    </source>
</reference>
<comment type="caution">
    <text evidence="11">The sequence shown here is derived from an EMBL/GenBank/DDBJ whole genome shotgun (WGS) entry which is preliminary data.</text>
</comment>
<dbReference type="GO" id="GO:0004312">
    <property type="term" value="F:fatty acid synthase activity"/>
    <property type="evidence" value="ECO:0007669"/>
    <property type="project" value="TreeGrafter"/>
</dbReference>
<accession>A0A7C8JL04</accession>
<dbReference type="FunFam" id="3.40.50.720:FF:000209">
    <property type="entry name" value="Polyketide synthase Pks12"/>
    <property type="match status" value="1"/>
</dbReference>
<dbReference type="Gene3D" id="1.10.1200.10">
    <property type="entry name" value="ACP-like"/>
    <property type="match status" value="1"/>
</dbReference>
<dbReference type="InterPro" id="IPR001227">
    <property type="entry name" value="Ac_transferase_dom_sf"/>
</dbReference>
<feature type="region of interest" description="N-terminal hotdog fold" evidence="6">
    <location>
        <begin position="1001"/>
        <end position="1147"/>
    </location>
</feature>
<dbReference type="Pfam" id="PF13602">
    <property type="entry name" value="ADH_zinc_N_2"/>
    <property type="match status" value="1"/>
</dbReference>
<dbReference type="SUPFAM" id="SSF50129">
    <property type="entry name" value="GroES-like"/>
    <property type="match status" value="1"/>
</dbReference>
<dbReference type="EMBL" id="WIQW01000007">
    <property type="protein sequence ID" value="KAF3109096.1"/>
    <property type="molecule type" value="Genomic_DNA"/>
</dbReference>
<dbReference type="SMART" id="SM00823">
    <property type="entry name" value="PKS_PP"/>
    <property type="match status" value="1"/>
</dbReference>
<dbReference type="InterPro" id="IPR020843">
    <property type="entry name" value="ER"/>
</dbReference>
<dbReference type="InterPro" id="IPR006162">
    <property type="entry name" value="Ppantetheine_attach_site"/>
</dbReference>
<dbReference type="PANTHER" id="PTHR43775">
    <property type="entry name" value="FATTY ACID SYNTHASE"/>
    <property type="match status" value="1"/>
</dbReference>
<dbReference type="InterPro" id="IPR011032">
    <property type="entry name" value="GroES-like_sf"/>
</dbReference>
<dbReference type="PROSITE" id="PS50075">
    <property type="entry name" value="CARRIER"/>
    <property type="match status" value="1"/>
</dbReference>
<dbReference type="GO" id="GO:0031177">
    <property type="term" value="F:phosphopantetheine binding"/>
    <property type="evidence" value="ECO:0007669"/>
    <property type="project" value="InterPro"/>
</dbReference>
<protein>
    <submittedName>
        <fullName evidence="11">Uncharacterized protein</fullName>
    </submittedName>
</protein>
<dbReference type="Gene3D" id="3.40.50.720">
    <property type="entry name" value="NAD(P)-binding Rossmann-like Domain"/>
    <property type="match status" value="2"/>
</dbReference>
<keyword evidence="3" id="KW-0808">Transferase</keyword>
<feature type="domain" description="Ketosynthase family 3 (KS3)" evidence="9">
    <location>
        <begin position="13"/>
        <end position="422"/>
    </location>
</feature>
<sequence length="2276" mass="249992">MATGIYAKETTASEPLAIIGFAFKFPSGVTDSETLWKVMINGEDCLVDVPEDRFNMDAFRDTGSGSNGSVSSKPKGYFINDNIAAFDAPFFSITAEETGAMDPQQRVLLETTYHAIENAGLTMNELSGSRTSVHVGCLSQDYGLINSKDPEAAPKYTITGTELSMIPNRLSWFFNLKGPSLAVDTACSSSLVALDLACQLLRSGETDIGIVAGTNLMHMPDFSFIWTIWVFSLQTVDAIASIRGRTDAIRDGNTIRAVIRASGSNSDGYTSGITQPNGDSQLALIRETYQKAGLSVQPTRYCEAHGTGTALGDPIESHAIGAAFRTARSPDGLLYMGAAKASMGHMGAASGMSGIIRAVLVLENGIIPPIADLVQLNPAIDDIYYRLKFPTEASPWPSEGLRRASLNSFGFGGTNAHAVIDDAYNFLAERGLKANHNTIKSPLLVIRNHTVPTGRMDSHEMVNTKIPQQMKINEHQVNGSSHTQGPLGAKQPQSPPSHTDLRPYLLLISATDRDGVKRIGESYHKYFTDPAHDPSSTPDVCRRLAYTLEKCRSSLPWRAYAVIDSPQSLKSIEPSVPRRPLKDPRTAFVFTGQGAQYPRMGIELMRYPAFAQSIKRSAKCLIIFGCDWDLVEELTKEGPSSRVNDPAISQPLSSAIQIALVDLLDRCNLKPAVVIGHSSGEVAAAYCKGAISQKSAMKIAYFRGMGGAAASTNPDMNGTMMAVGLGEAEMSYILQDLSTAKGYHDIHIGCINSPKSVTVAGDAEEIDSLKTVLDEKGIFARRLKISCAYHSPHMIPIAKEYLPLVESLDVRDGYENHDSIPMISYLTGENVSGERLRELDYWMANMYSAANFTKSAAQIDQLASISKKRKKTRPLPPEWYSNYKYLGSWATQCLTRPSSRDNEGVSVCPRYSIRVNFSPRQIGIGFISSSNMWPQCSGFHPDISYLNSSLDPGSGGDFQNTDIQYSTARLIDLPAYPFSHSHTYWKENQRSKNERFRRKPNELLGTPTPVCHPLCAIWRNFLTRSKSEWIEDYNIGNAVAYLAAGMLATAIEAMNQYARGTLSVEPLAFCFKDVEFLATMHVPEPPAELETQIHLRAFGENQLRKDLEGSPILPRPNAWFEFSIFSCEAGQWKMNCKGLIRAEFDSNSYEGSSTKNKHSSAKNFPTDQFYSIIGKAGYTLGPSFQRIGQLQWTVPEEVRAMVNVYQYESDPSSQLKRVSLTLASIIRETPKSVPAFMPTKLERLWLSTAGFNCPNSHISVAARLNFYGYHGTKHLVSVTDSQNDVKLEITGYEMARVSSEENNSALMISPAEFHTCWKFNWTVLTPTTSGIKSGIDVEVHVYDPSPAVTELATALQSVFESNKQICQIIDSMRLADFDSSANLKIILWDVDKQSILANLNKDNLSFVQKTLKGSNRILWIQTERAFSSLFPSNHLINGLSRVVSQEQNMASFATLSTISTDTPGQVEAISRVYWALISERDGLNMPQKFRETAEGDIEFCQLSEDRVLTQKVQSAQVGADKGRRGEATPPSATSEHKTSLLSVLDTIHFIEDTDSAQDALPDNQVEIEVKAVGMSFNDYLVASGVLKEENLGSEVAGVVTRIGRDADGHGLVPGSRVCGLSTDGYRTLFRNQAQHVSIIPEALTFAEAASIPLNFITAWHSLRHVARLKAGESVLIHSGAGGTGQAAIQIAKYLGAARIFTTVGIDEKREILTTRYGIPSDHIFSSRGVDSKFVKDVMRLTEGYGVDVVLGSLSGEIISNSWECIAPFGRFVEVGKQNIQNGLAGAISMTRFEKNCSYNVVDINYMFLKRPEQVTELVNEVLRLFEQASLQIVNQIHRFDISNVKDAFELMESGKSSGKIIVEMGPASQVEASLTQKQSSSLTANASYVISGCFGDHDLGSEIARWMAERGAKYLILLFESGSHPDSVPLRADLEAMGVHCIIPSCDISNHESLKETLESLARTAPRIRGCIHTSDSMIPSDALFSNTTHAGWNNEITCKVSGSWNLHSLLPEELDFFVLLSSVAGIIGSRSQGASAAADTYMDALAQHRISHGLKAVSLHIGPFDIDRYLGLNSNPNSRTGGPGDHLHAKRTMLAQNTDTYIPVQRSELHALLDHYCDDNLPLLQPDEVQTILGLRLLHTDPQLDSFGTEWGKNPMFQELRRLTEMTASRGKGSGGQDDTSRFSVARSDKEAAEIVLAALTRRLASTIAGMDPEDIDQNKAVHTYGVDSLQTTELRNWFLKYFRSDVPVFEILGAPSLSSLAHTVVRRSDRRVKK</sequence>
<dbReference type="SMART" id="SM00826">
    <property type="entry name" value="PKS_DH"/>
    <property type="match status" value="1"/>
</dbReference>
<dbReference type="InterPro" id="IPR002364">
    <property type="entry name" value="Quin_OxRdtase/zeta-crystal_CS"/>
</dbReference>
<keyword evidence="1" id="KW-0596">Phosphopantetheine</keyword>
<evidence type="ECO:0000256" key="1">
    <source>
        <dbReference type="ARBA" id="ARBA00022450"/>
    </source>
</evidence>
<dbReference type="Pfam" id="PF00550">
    <property type="entry name" value="PP-binding"/>
    <property type="match status" value="1"/>
</dbReference>
<dbReference type="InterPro" id="IPR049900">
    <property type="entry name" value="PKS_mFAS_DH"/>
</dbReference>
<dbReference type="InterPro" id="IPR014043">
    <property type="entry name" value="Acyl_transferase_dom"/>
</dbReference>
<dbReference type="InterPro" id="IPR013968">
    <property type="entry name" value="PKS_KR"/>
</dbReference>
<dbReference type="PROSITE" id="PS01162">
    <property type="entry name" value="QOR_ZETA_CRYSTAL"/>
    <property type="match status" value="1"/>
</dbReference>
<dbReference type="SMART" id="SM00829">
    <property type="entry name" value="PKS_ER"/>
    <property type="match status" value="1"/>
</dbReference>
<dbReference type="InterPro" id="IPR042104">
    <property type="entry name" value="PKS_dehydratase_sf"/>
</dbReference>
<evidence type="ECO:0000313" key="12">
    <source>
        <dbReference type="Proteomes" id="UP000475325"/>
    </source>
</evidence>
<evidence type="ECO:0000256" key="3">
    <source>
        <dbReference type="ARBA" id="ARBA00022679"/>
    </source>
</evidence>
<dbReference type="SUPFAM" id="SSF53901">
    <property type="entry name" value="Thiolase-like"/>
    <property type="match status" value="1"/>
</dbReference>
<dbReference type="SMART" id="SM00825">
    <property type="entry name" value="PKS_KS"/>
    <property type="match status" value="1"/>
</dbReference>
<dbReference type="SUPFAM" id="SSF51735">
    <property type="entry name" value="NAD(P)-binding Rossmann-fold domains"/>
    <property type="match status" value="2"/>
</dbReference>
<feature type="region of interest" description="Disordered" evidence="7">
    <location>
        <begin position="1513"/>
        <end position="1537"/>
    </location>
</feature>
<dbReference type="CDD" id="cd00833">
    <property type="entry name" value="PKS"/>
    <property type="match status" value="1"/>
</dbReference>
<dbReference type="InterPro" id="IPR009081">
    <property type="entry name" value="PP-bd_ACP"/>
</dbReference>
<dbReference type="GO" id="GO:0008270">
    <property type="term" value="F:zinc ion binding"/>
    <property type="evidence" value="ECO:0007669"/>
    <property type="project" value="InterPro"/>
</dbReference>
<feature type="domain" description="Carrier" evidence="8">
    <location>
        <begin position="2196"/>
        <end position="2270"/>
    </location>
</feature>
<dbReference type="InterPro" id="IPR020806">
    <property type="entry name" value="PKS_PP-bd"/>
</dbReference>
<name>A0A7C8JL04_ORBOL</name>
<dbReference type="SMART" id="SM00822">
    <property type="entry name" value="PKS_KR"/>
    <property type="match status" value="1"/>
</dbReference>
<keyword evidence="4" id="KW-0560">Oxidoreductase</keyword>
<keyword evidence="2" id="KW-0597">Phosphoprotein</keyword>
<dbReference type="InterPro" id="IPR014030">
    <property type="entry name" value="Ketoacyl_synth_N"/>
</dbReference>
<evidence type="ECO:0000256" key="6">
    <source>
        <dbReference type="PROSITE-ProRule" id="PRU01363"/>
    </source>
</evidence>
<dbReference type="PROSITE" id="PS52019">
    <property type="entry name" value="PKS_MFAS_DH"/>
    <property type="match status" value="1"/>
</dbReference>
<dbReference type="GO" id="GO:1901336">
    <property type="term" value="P:lactone biosynthetic process"/>
    <property type="evidence" value="ECO:0007669"/>
    <property type="project" value="UniProtKB-ARBA"/>
</dbReference>
<gene>
    <name evidence="11" type="ORF">TWF102_009878</name>
</gene>
<dbReference type="Gene3D" id="3.40.366.10">
    <property type="entry name" value="Malonyl-Coenzyme A Acyl Carrier Protein, domain 2"/>
    <property type="match status" value="1"/>
</dbReference>
<dbReference type="InterPro" id="IPR020841">
    <property type="entry name" value="PKS_Beta-ketoAc_synthase_dom"/>
</dbReference>
<dbReference type="PROSITE" id="PS52004">
    <property type="entry name" value="KS3_2"/>
    <property type="match status" value="1"/>
</dbReference>
<dbReference type="InterPro" id="IPR036291">
    <property type="entry name" value="NAD(P)-bd_dom_sf"/>
</dbReference>
<dbReference type="InterPro" id="IPR014031">
    <property type="entry name" value="Ketoacyl_synth_C"/>
</dbReference>
<dbReference type="Gene3D" id="3.40.47.10">
    <property type="match status" value="2"/>
</dbReference>
<dbReference type="Pfam" id="PF02801">
    <property type="entry name" value="Ketoacyl-synt_C"/>
    <property type="match status" value="1"/>
</dbReference>
<dbReference type="CDD" id="cd05195">
    <property type="entry name" value="enoyl_red"/>
    <property type="match status" value="1"/>
</dbReference>
<dbReference type="PROSITE" id="PS00012">
    <property type="entry name" value="PHOSPHOPANTETHEINE"/>
    <property type="match status" value="1"/>
</dbReference>
<dbReference type="Gene3D" id="3.10.129.110">
    <property type="entry name" value="Polyketide synthase dehydratase"/>
    <property type="match status" value="1"/>
</dbReference>
<dbReference type="GO" id="GO:0006633">
    <property type="term" value="P:fatty acid biosynthetic process"/>
    <property type="evidence" value="ECO:0007669"/>
    <property type="project" value="InterPro"/>
</dbReference>
<dbReference type="GO" id="GO:0004315">
    <property type="term" value="F:3-oxoacyl-[acyl-carrier-protein] synthase activity"/>
    <property type="evidence" value="ECO:0007669"/>
    <property type="project" value="InterPro"/>
</dbReference>
<dbReference type="Pfam" id="PF00698">
    <property type="entry name" value="Acyl_transf_1"/>
    <property type="match status" value="1"/>
</dbReference>
<evidence type="ECO:0000256" key="7">
    <source>
        <dbReference type="SAM" id="MobiDB-lite"/>
    </source>
</evidence>
<dbReference type="InterPro" id="IPR050091">
    <property type="entry name" value="PKS_NRPS_Biosynth_Enz"/>
</dbReference>
<proteinExistence type="predicted"/>
<comment type="caution">
    <text evidence="6">Lacks conserved residue(s) required for the propagation of feature annotation.</text>
</comment>
<dbReference type="Pfam" id="PF00109">
    <property type="entry name" value="ketoacyl-synt"/>
    <property type="match status" value="1"/>
</dbReference>
<evidence type="ECO:0000259" key="9">
    <source>
        <dbReference type="PROSITE" id="PS52004"/>
    </source>
</evidence>
<evidence type="ECO:0000259" key="8">
    <source>
        <dbReference type="PROSITE" id="PS50075"/>
    </source>
</evidence>
<dbReference type="PANTHER" id="PTHR43775:SF29">
    <property type="entry name" value="ASPERFURANONE POLYKETIDE SYNTHASE AFOG-RELATED"/>
    <property type="match status" value="1"/>
</dbReference>
<feature type="region of interest" description="C-terminal hotdog fold" evidence="6">
    <location>
        <begin position="1161"/>
        <end position="1303"/>
    </location>
</feature>
<dbReference type="InterPro" id="IPR016035">
    <property type="entry name" value="Acyl_Trfase/lysoPLipase"/>
</dbReference>
<dbReference type="Proteomes" id="UP000475325">
    <property type="component" value="Unassembled WGS sequence"/>
</dbReference>
<dbReference type="InterPro" id="IPR016036">
    <property type="entry name" value="Malonyl_transacylase_ACP-bd"/>
</dbReference>
<dbReference type="InterPro" id="IPR057326">
    <property type="entry name" value="KR_dom"/>
</dbReference>
<evidence type="ECO:0000256" key="4">
    <source>
        <dbReference type="ARBA" id="ARBA00023002"/>
    </source>
</evidence>
<dbReference type="SUPFAM" id="SSF55048">
    <property type="entry name" value="Probable ACP-binding domain of malonyl-CoA ACP transacylase"/>
    <property type="match status" value="1"/>
</dbReference>
<dbReference type="SUPFAM" id="SSF47336">
    <property type="entry name" value="ACP-like"/>
    <property type="match status" value="1"/>
</dbReference>
<organism evidence="11 12">
    <name type="scientific">Orbilia oligospora</name>
    <name type="common">Nematode-trapping fungus</name>
    <name type="synonym">Arthrobotrys oligospora</name>
    <dbReference type="NCBI Taxonomy" id="2813651"/>
    <lineage>
        <taxon>Eukaryota</taxon>
        <taxon>Fungi</taxon>
        <taxon>Dikarya</taxon>
        <taxon>Ascomycota</taxon>
        <taxon>Pezizomycotina</taxon>
        <taxon>Orbiliomycetes</taxon>
        <taxon>Orbiliales</taxon>
        <taxon>Orbiliaceae</taxon>
        <taxon>Orbilia</taxon>
    </lineage>
</organism>
<dbReference type="InterPro" id="IPR020807">
    <property type="entry name" value="PKS_DH"/>
</dbReference>
<dbReference type="GO" id="GO:0044550">
    <property type="term" value="P:secondary metabolite biosynthetic process"/>
    <property type="evidence" value="ECO:0007669"/>
    <property type="project" value="UniProtKB-ARBA"/>
</dbReference>
<evidence type="ECO:0000313" key="11">
    <source>
        <dbReference type="EMBL" id="KAF3109096.1"/>
    </source>
</evidence>
<dbReference type="Gene3D" id="3.90.180.10">
    <property type="entry name" value="Medium-chain alcohol dehydrogenases, catalytic domain"/>
    <property type="match status" value="1"/>
</dbReference>